<gene>
    <name evidence="13" type="ORF">OSB1V03_LOCUS11931</name>
</gene>
<evidence type="ECO:0000256" key="11">
    <source>
        <dbReference type="ARBA" id="ARBA00023136"/>
    </source>
</evidence>
<dbReference type="Gene3D" id="3.90.550.50">
    <property type="match status" value="1"/>
</dbReference>
<organism evidence="13">
    <name type="scientific">Medioppia subpectinata</name>
    <dbReference type="NCBI Taxonomy" id="1979941"/>
    <lineage>
        <taxon>Eukaryota</taxon>
        <taxon>Metazoa</taxon>
        <taxon>Ecdysozoa</taxon>
        <taxon>Arthropoda</taxon>
        <taxon>Chelicerata</taxon>
        <taxon>Arachnida</taxon>
        <taxon>Acari</taxon>
        <taxon>Acariformes</taxon>
        <taxon>Sarcoptiformes</taxon>
        <taxon>Oribatida</taxon>
        <taxon>Brachypylina</taxon>
        <taxon>Oppioidea</taxon>
        <taxon>Oppiidae</taxon>
        <taxon>Medioppia</taxon>
    </lineage>
</organism>
<keyword evidence="8" id="KW-0547">Nucleotide-binding</keyword>
<dbReference type="PANTHER" id="PTHR23033:SF14">
    <property type="entry name" value="GLYCOPROTEIN-N-ACETYLGALACTOSAMINE 3-BETA-GALACTOSYLTRANSFERASE 1-RELATED"/>
    <property type="match status" value="1"/>
</dbReference>
<keyword evidence="11" id="KW-0472">Membrane</keyword>
<sequence>NKSDLKLHLNNSSTKVFKNPRILCLVTTQPKNHKTKALAVKETWGKACDILYFASSEADPELPAIAVECESYDHDHLLCKNIKAIRYGAHKFKGRFDWLFKADDDTFAVMDNLKYLVRESDPNDAVWFGCPFALGGNRTKLYMSGGAGYAISSEAINRLMNEFENPSKCMDWDLKRETGADDWEIGSCLNKLNVKIGEERDAVNKKRFFPFRPEELIYPKGDFYDWFKTYNGLDCCSNKTIAFHYVSAEDMYVYHFLIHHLIVKTSI</sequence>
<evidence type="ECO:0000256" key="8">
    <source>
        <dbReference type="ARBA" id="ARBA00022741"/>
    </source>
</evidence>
<keyword evidence="5" id="KW-0328">Glycosyltransferase</keyword>
<feature type="non-terminal residue" evidence="13">
    <location>
        <position position="1"/>
    </location>
</feature>
<evidence type="ECO:0000313" key="13">
    <source>
        <dbReference type="EMBL" id="CAD7631522.1"/>
    </source>
</evidence>
<keyword evidence="7" id="KW-0812">Transmembrane</keyword>
<evidence type="ECO:0000313" key="14">
    <source>
        <dbReference type="Proteomes" id="UP000759131"/>
    </source>
</evidence>
<dbReference type="PANTHER" id="PTHR23033">
    <property type="entry name" value="BETA1,3-GALACTOSYLTRANSFERASE"/>
    <property type="match status" value="1"/>
</dbReference>
<evidence type="ECO:0000256" key="3">
    <source>
        <dbReference type="ARBA" id="ARBA00006462"/>
    </source>
</evidence>
<keyword evidence="10" id="KW-1133">Transmembrane helix</keyword>
<evidence type="ECO:0000256" key="6">
    <source>
        <dbReference type="ARBA" id="ARBA00022679"/>
    </source>
</evidence>
<keyword evidence="9" id="KW-0735">Signal-anchor</keyword>
<dbReference type="Proteomes" id="UP000759131">
    <property type="component" value="Unassembled WGS sequence"/>
</dbReference>
<reference evidence="13" key="1">
    <citation type="submission" date="2020-11" db="EMBL/GenBank/DDBJ databases">
        <authorList>
            <person name="Tran Van P."/>
        </authorList>
    </citation>
    <scope>NUCLEOTIDE SEQUENCE</scope>
</reference>
<evidence type="ECO:0000256" key="10">
    <source>
        <dbReference type="ARBA" id="ARBA00022989"/>
    </source>
</evidence>
<keyword evidence="14" id="KW-1185">Reference proteome</keyword>
<evidence type="ECO:0000256" key="4">
    <source>
        <dbReference type="ARBA" id="ARBA00012557"/>
    </source>
</evidence>
<dbReference type="EC" id="2.4.1.122" evidence="4"/>
<dbReference type="InterPro" id="IPR026050">
    <property type="entry name" value="C1GALT1/C1GALT1_chp1"/>
</dbReference>
<dbReference type="GO" id="GO:0016020">
    <property type="term" value="C:membrane"/>
    <property type="evidence" value="ECO:0007669"/>
    <property type="project" value="UniProtKB-SubCell"/>
</dbReference>
<evidence type="ECO:0000256" key="5">
    <source>
        <dbReference type="ARBA" id="ARBA00022676"/>
    </source>
</evidence>
<name>A0A7R9KYE1_9ACAR</name>
<evidence type="ECO:0000256" key="2">
    <source>
        <dbReference type="ARBA" id="ARBA00004922"/>
    </source>
</evidence>
<dbReference type="GO" id="GO:0000166">
    <property type="term" value="F:nucleotide binding"/>
    <property type="evidence" value="ECO:0007669"/>
    <property type="project" value="UniProtKB-KW"/>
</dbReference>
<keyword evidence="6" id="KW-0808">Transferase</keyword>
<proteinExistence type="inferred from homology"/>
<dbReference type="OrthoDB" id="414175at2759"/>
<comment type="subcellular location">
    <subcellularLocation>
        <location evidence="1">Membrane</location>
        <topology evidence="1">Single-pass type II membrane protein</topology>
    </subcellularLocation>
</comment>
<dbReference type="UniPathway" id="UPA00378"/>
<dbReference type="GO" id="GO:0016263">
    <property type="term" value="F:glycoprotein-N-acetylgalactosamine 3-beta-galactosyltransferase activity"/>
    <property type="evidence" value="ECO:0007669"/>
    <property type="project" value="UniProtKB-EC"/>
</dbReference>
<evidence type="ECO:0000256" key="1">
    <source>
        <dbReference type="ARBA" id="ARBA00004606"/>
    </source>
</evidence>
<dbReference type="EMBL" id="OC864181">
    <property type="protein sequence ID" value="CAD7631522.1"/>
    <property type="molecule type" value="Genomic_DNA"/>
</dbReference>
<evidence type="ECO:0000259" key="12">
    <source>
        <dbReference type="Pfam" id="PF02434"/>
    </source>
</evidence>
<accession>A0A7R9KYE1</accession>
<dbReference type="Pfam" id="PF02434">
    <property type="entry name" value="Fringe"/>
    <property type="match status" value="1"/>
</dbReference>
<feature type="domain" description="Fringe-like glycosyltransferase" evidence="12">
    <location>
        <begin position="21"/>
        <end position="196"/>
    </location>
</feature>
<dbReference type="InterPro" id="IPR003378">
    <property type="entry name" value="Fringe-like_glycosylTrfase"/>
</dbReference>
<dbReference type="AlphaFoldDB" id="A0A7R9KYE1"/>
<comment type="pathway">
    <text evidence="2">Protein modification; protein glycosylation.</text>
</comment>
<dbReference type="EMBL" id="CAJPIZ010009606">
    <property type="protein sequence ID" value="CAG2111952.1"/>
    <property type="molecule type" value="Genomic_DNA"/>
</dbReference>
<feature type="non-terminal residue" evidence="13">
    <location>
        <position position="267"/>
    </location>
</feature>
<evidence type="ECO:0000256" key="7">
    <source>
        <dbReference type="ARBA" id="ARBA00022692"/>
    </source>
</evidence>
<protein>
    <recommendedName>
        <fullName evidence="4">N-acetylgalactosaminide beta-1,3-galactosyltransferase</fullName>
        <ecNumber evidence="4">2.4.1.122</ecNumber>
    </recommendedName>
</protein>
<comment type="similarity">
    <text evidence="3">Belongs to the glycosyltransferase 31 family. Beta3-Gal-T subfamily.</text>
</comment>
<evidence type="ECO:0000256" key="9">
    <source>
        <dbReference type="ARBA" id="ARBA00022968"/>
    </source>
</evidence>